<sequence>MKSLPVSSRICLLPVAPRTSRCPGRVALLLAATAFGGAVWLAHTPARAADPGFSVPAPDPARIFAPLAYPDVSGVYRSASGLRGPAAWQNRADYDIRVTIDPANKTVTGNEVITYTNNSPDELAVLWLQLDQNIYREGSRADFSSPERHVHHTDGMVIESVSVGEEGKSSPVVPILSDTRMQAVLPQPLQKGSKLKLRVVWHYTIPGPWGGRTAVTPSKNGDIYEIAQFYPRMDVYDDIRGWDTAPYLGQEFYLDYGDIDYSVTVPSNFIVAGAGALLNPDEVLTKEQQERLAQAGKSDERVMIRTQADVEAATTPQPAPVPAPEVETKTAKPADNTHKDNSAVTPAAPVVKTWHFRMNNTRDVAFMASAAFLWDAAKLDLPPVSPAPDKPVAPRLAMSVYPVEGVGSHGWDRSTSYVKHAIEYFSEKWYPYPWPNAINAAGHGAGMEYPGIVFDGMDDRDPELFWITTHELGHGWFPMIVGSNERRNAFMDEGFNTFIDALASDHFNHGEFAPKRDAEYAPDTGKPADDIIKTLKDPAAPVLMAPVETVSEKYRHAVTYFKGAYGLTLLREQILGPERFDRAFRRYIATWAFHHPTPSDFFRLMSSEAGEDLSWFWRGWYFNNWSPDYAVGSVTYVDNDPHKGALVRVVNKGWLPLPVTLQVTWMDGSSARIIIPTETWLLRNEITLQIAGSQSIRTAILDPDRVIPDVDRSNNSFSEVPTAVVPSSAAQ</sequence>
<name>A0A511XN97_9PROT</name>
<feature type="region of interest" description="Disordered" evidence="1">
    <location>
        <begin position="310"/>
        <end position="343"/>
    </location>
</feature>
<dbReference type="Proteomes" id="UP000321746">
    <property type="component" value="Unassembled WGS sequence"/>
</dbReference>
<protein>
    <submittedName>
        <fullName evidence="3">Peptidase</fullName>
    </submittedName>
</protein>
<evidence type="ECO:0000256" key="1">
    <source>
        <dbReference type="SAM" id="MobiDB-lite"/>
    </source>
</evidence>
<dbReference type="InterPro" id="IPR014782">
    <property type="entry name" value="Peptidase_M1_dom"/>
</dbReference>
<accession>A0A511XN97</accession>
<dbReference type="Gene3D" id="1.10.390.10">
    <property type="entry name" value="Neutral Protease Domain 2"/>
    <property type="match status" value="1"/>
</dbReference>
<evidence type="ECO:0000259" key="2">
    <source>
        <dbReference type="Pfam" id="PF01433"/>
    </source>
</evidence>
<gene>
    <name evidence="3" type="ORF">AOE01nite_26190</name>
</gene>
<dbReference type="InterPro" id="IPR027268">
    <property type="entry name" value="Peptidase_M4/M1_CTD_sf"/>
</dbReference>
<dbReference type="Pfam" id="PF01433">
    <property type="entry name" value="Peptidase_M1"/>
    <property type="match status" value="1"/>
</dbReference>
<dbReference type="SUPFAM" id="SSF55486">
    <property type="entry name" value="Metalloproteases ('zincins'), catalytic domain"/>
    <property type="match status" value="1"/>
</dbReference>
<dbReference type="AlphaFoldDB" id="A0A511XN97"/>
<feature type="domain" description="Peptidase M1 membrane alanine aminopeptidase" evidence="2">
    <location>
        <begin position="464"/>
        <end position="620"/>
    </location>
</feature>
<dbReference type="GO" id="GO:0008270">
    <property type="term" value="F:zinc ion binding"/>
    <property type="evidence" value="ECO:0007669"/>
    <property type="project" value="InterPro"/>
</dbReference>
<proteinExistence type="predicted"/>
<dbReference type="GO" id="GO:0008237">
    <property type="term" value="F:metallopeptidase activity"/>
    <property type="evidence" value="ECO:0007669"/>
    <property type="project" value="InterPro"/>
</dbReference>
<evidence type="ECO:0000313" key="4">
    <source>
        <dbReference type="Proteomes" id="UP000321746"/>
    </source>
</evidence>
<evidence type="ECO:0000313" key="3">
    <source>
        <dbReference type="EMBL" id="GEN64395.1"/>
    </source>
</evidence>
<organism evidence="3 4">
    <name type="scientific">Acetobacter oeni</name>
    <dbReference type="NCBI Taxonomy" id="304077"/>
    <lineage>
        <taxon>Bacteria</taxon>
        <taxon>Pseudomonadati</taxon>
        <taxon>Pseudomonadota</taxon>
        <taxon>Alphaproteobacteria</taxon>
        <taxon>Acetobacterales</taxon>
        <taxon>Acetobacteraceae</taxon>
        <taxon>Acetobacter</taxon>
    </lineage>
</organism>
<dbReference type="CDD" id="cd09604">
    <property type="entry name" value="M1_APN_like"/>
    <property type="match status" value="1"/>
</dbReference>
<dbReference type="EMBL" id="BJYG01000040">
    <property type="protein sequence ID" value="GEN64395.1"/>
    <property type="molecule type" value="Genomic_DNA"/>
</dbReference>
<reference evidence="3 4" key="1">
    <citation type="submission" date="2019-07" db="EMBL/GenBank/DDBJ databases">
        <title>Whole genome shotgun sequence of Acetobacter oeni NBRC 105207.</title>
        <authorList>
            <person name="Hosoyama A."/>
            <person name="Uohara A."/>
            <person name="Ohji S."/>
            <person name="Ichikawa N."/>
        </authorList>
    </citation>
    <scope>NUCLEOTIDE SEQUENCE [LARGE SCALE GENOMIC DNA]</scope>
    <source>
        <strain evidence="3 4">NBRC 105207</strain>
    </source>
</reference>
<feature type="compositionally biased region" description="Basic and acidic residues" evidence="1">
    <location>
        <begin position="326"/>
        <end position="341"/>
    </location>
</feature>
<comment type="caution">
    <text evidence="3">The sequence shown here is derived from an EMBL/GenBank/DDBJ whole genome shotgun (WGS) entry which is preliminary data.</text>
</comment>
<keyword evidence="4" id="KW-1185">Reference proteome</keyword>